<dbReference type="SUPFAM" id="SSF53474">
    <property type="entry name" value="alpha/beta-Hydrolases"/>
    <property type="match status" value="1"/>
</dbReference>
<dbReference type="RefSeq" id="WP_074756245.1">
    <property type="nucleotide sequence ID" value="NZ_FNCO01000014.1"/>
</dbReference>
<dbReference type="InterPro" id="IPR002168">
    <property type="entry name" value="Lipase_GDXG_HIS_AS"/>
</dbReference>
<dbReference type="InterPro" id="IPR029058">
    <property type="entry name" value="AB_hydrolase_fold"/>
</dbReference>
<dbReference type="OrthoDB" id="9806180at2"/>
<evidence type="ECO:0000256" key="1">
    <source>
        <dbReference type="ARBA" id="ARBA00010515"/>
    </source>
</evidence>
<organism evidence="5 6">
    <name type="scientific">Pseudomonas abietaniphila</name>
    <dbReference type="NCBI Taxonomy" id="89065"/>
    <lineage>
        <taxon>Bacteria</taxon>
        <taxon>Pseudomonadati</taxon>
        <taxon>Pseudomonadota</taxon>
        <taxon>Gammaproteobacteria</taxon>
        <taxon>Pseudomonadales</taxon>
        <taxon>Pseudomonadaceae</taxon>
        <taxon>Pseudomonas</taxon>
    </lineage>
</organism>
<dbReference type="STRING" id="89065.SAMN05216605_11437"/>
<dbReference type="Proteomes" id="UP000182894">
    <property type="component" value="Unassembled WGS sequence"/>
</dbReference>
<keyword evidence="2" id="KW-0378">Hydrolase</keyword>
<dbReference type="InterPro" id="IPR033140">
    <property type="entry name" value="Lipase_GDXG_put_SER_AS"/>
</dbReference>
<evidence type="ECO:0000313" key="5">
    <source>
        <dbReference type="EMBL" id="SDI50716.1"/>
    </source>
</evidence>
<proteinExistence type="inferred from homology"/>
<dbReference type="PROSITE" id="PS01173">
    <property type="entry name" value="LIPASE_GDXG_HIS"/>
    <property type="match status" value="1"/>
</dbReference>
<keyword evidence="6" id="KW-1185">Reference proteome</keyword>
<dbReference type="InterPro" id="IPR050300">
    <property type="entry name" value="GDXG_lipolytic_enzyme"/>
</dbReference>
<evidence type="ECO:0000256" key="3">
    <source>
        <dbReference type="PROSITE-ProRule" id="PRU10038"/>
    </source>
</evidence>
<dbReference type="Gene3D" id="3.40.50.1820">
    <property type="entry name" value="alpha/beta hydrolase"/>
    <property type="match status" value="1"/>
</dbReference>
<dbReference type="Pfam" id="PF07859">
    <property type="entry name" value="Abhydrolase_3"/>
    <property type="match status" value="1"/>
</dbReference>
<dbReference type="EMBL" id="FNCO01000014">
    <property type="protein sequence ID" value="SDI50716.1"/>
    <property type="molecule type" value="Genomic_DNA"/>
</dbReference>
<feature type="active site" evidence="3">
    <location>
        <position position="157"/>
    </location>
</feature>
<accession>A0A1G8L4U1</accession>
<evidence type="ECO:0000313" key="6">
    <source>
        <dbReference type="Proteomes" id="UP000182894"/>
    </source>
</evidence>
<dbReference type="InterPro" id="IPR013094">
    <property type="entry name" value="AB_hydrolase_3"/>
</dbReference>
<name>A0A1G8L4U1_9PSED</name>
<dbReference type="PANTHER" id="PTHR48081">
    <property type="entry name" value="AB HYDROLASE SUPERFAMILY PROTEIN C4A8.06C"/>
    <property type="match status" value="1"/>
</dbReference>
<comment type="similarity">
    <text evidence="1">Belongs to the 'GDXG' lipolytic enzyme family.</text>
</comment>
<evidence type="ECO:0000256" key="2">
    <source>
        <dbReference type="ARBA" id="ARBA00022801"/>
    </source>
</evidence>
<dbReference type="AlphaFoldDB" id="A0A1G8L4U1"/>
<gene>
    <name evidence="5" type="ORF">SAMN05216605_11437</name>
</gene>
<dbReference type="PANTHER" id="PTHR48081:SF8">
    <property type="entry name" value="ALPHA_BETA HYDROLASE FOLD-3 DOMAIN-CONTAINING PROTEIN-RELATED"/>
    <property type="match status" value="1"/>
</dbReference>
<protein>
    <submittedName>
        <fullName evidence="5">Acetyl esterase</fullName>
    </submittedName>
</protein>
<sequence length="311" mass="33544">MPTYASLSPAMVGFIEKTLSFSVASLEIADQRRAYSRMCEAFTPARSQDLDVRDLQLAGVLVRSYRPRYLSAEYPAPCVMYLHGGGWVVGDLDSHDFLTAALAIDLNAVVIAVDYRLAPEHPFPAGFGDCLAVWHALQVQAPRMDIDPHRVAIAGDSAGANLAAAVCLALRDAGERQPVGQALVYPGLGGGDDLPSRTECVDAPLLSTADLGFYRQLYMNESERSPYAMPLNATDFRGLAPAFIAVAQFDPLRDDGSCYERALREAGVATEFDPGLGLVHGSLRGKGHVPEVDALYRRLVSALLGFIRSSL</sequence>
<dbReference type="PROSITE" id="PS01174">
    <property type="entry name" value="LIPASE_GDXG_SER"/>
    <property type="match status" value="1"/>
</dbReference>
<feature type="domain" description="Alpha/beta hydrolase fold-3" evidence="4">
    <location>
        <begin position="79"/>
        <end position="282"/>
    </location>
</feature>
<reference evidence="6" key="1">
    <citation type="submission" date="2016-10" db="EMBL/GenBank/DDBJ databases">
        <authorList>
            <person name="Varghese N."/>
            <person name="Submissions S."/>
        </authorList>
    </citation>
    <scope>NUCLEOTIDE SEQUENCE [LARGE SCALE GENOMIC DNA]</scope>
    <source>
        <strain evidence="6">ATCC 700689</strain>
    </source>
</reference>
<evidence type="ECO:0000259" key="4">
    <source>
        <dbReference type="Pfam" id="PF07859"/>
    </source>
</evidence>
<dbReference type="ESTHER" id="9psed-a0a1g8l4u1">
    <property type="family name" value="Hormone-sensitive_lipase_like"/>
</dbReference>
<dbReference type="GO" id="GO:0016787">
    <property type="term" value="F:hydrolase activity"/>
    <property type="evidence" value="ECO:0007669"/>
    <property type="project" value="UniProtKB-KW"/>
</dbReference>